<accession>A0AA39KNH6</accession>
<evidence type="ECO:0000259" key="2">
    <source>
        <dbReference type="PROSITE" id="PS50801"/>
    </source>
</evidence>
<evidence type="ECO:0000313" key="3">
    <source>
        <dbReference type="EMBL" id="KAK0167847.1"/>
    </source>
</evidence>
<organism evidence="3 4">
    <name type="scientific">Microctonus hyperodae</name>
    <name type="common">Parasitoid wasp</name>
    <dbReference type="NCBI Taxonomy" id="165561"/>
    <lineage>
        <taxon>Eukaryota</taxon>
        <taxon>Metazoa</taxon>
        <taxon>Ecdysozoa</taxon>
        <taxon>Arthropoda</taxon>
        <taxon>Hexapoda</taxon>
        <taxon>Insecta</taxon>
        <taxon>Pterygota</taxon>
        <taxon>Neoptera</taxon>
        <taxon>Endopterygota</taxon>
        <taxon>Hymenoptera</taxon>
        <taxon>Apocrita</taxon>
        <taxon>Ichneumonoidea</taxon>
        <taxon>Braconidae</taxon>
        <taxon>Euphorinae</taxon>
        <taxon>Microctonus</taxon>
    </lineage>
</organism>
<dbReference type="InterPro" id="IPR002645">
    <property type="entry name" value="STAS_dom"/>
</dbReference>
<keyword evidence="4" id="KW-1185">Reference proteome</keyword>
<gene>
    <name evidence="3" type="ORF">PV327_001704</name>
</gene>
<proteinExistence type="predicted"/>
<dbReference type="InterPro" id="IPR036513">
    <property type="entry name" value="STAS_dom_sf"/>
</dbReference>
<dbReference type="Pfam" id="PF01740">
    <property type="entry name" value="STAS"/>
    <property type="match status" value="1"/>
</dbReference>
<dbReference type="AlphaFoldDB" id="A0AA39KNH6"/>
<dbReference type="Proteomes" id="UP001168972">
    <property type="component" value="Unassembled WGS sequence"/>
</dbReference>
<evidence type="ECO:0000256" key="1">
    <source>
        <dbReference type="SAM" id="Phobius"/>
    </source>
</evidence>
<dbReference type="PANTHER" id="PTHR11814">
    <property type="entry name" value="SULFATE TRANSPORTER"/>
    <property type="match status" value="1"/>
</dbReference>
<dbReference type="SUPFAM" id="SSF52091">
    <property type="entry name" value="SpoIIaa-like"/>
    <property type="match status" value="1"/>
</dbReference>
<reference evidence="3" key="2">
    <citation type="submission" date="2023-03" db="EMBL/GenBank/DDBJ databases">
        <authorList>
            <person name="Inwood S.N."/>
            <person name="Skelly J.G."/>
            <person name="Guhlin J."/>
            <person name="Harrop T.W.R."/>
            <person name="Goldson S.G."/>
            <person name="Dearden P.K."/>
        </authorList>
    </citation>
    <scope>NUCLEOTIDE SEQUENCE</scope>
    <source>
        <strain evidence="3">Lincoln</strain>
        <tissue evidence="3">Whole body</tissue>
    </source>
</reference>
<keyword evidence="1" id="KW-1133">Transmembrane helix</keyword>
<reference evidence="3" key="1">
    <citation type="journal article" date="2023" name="bioRxiv">
        <title>Scaffold-level genome assemblies of two parasitoid biocontrol wasps reveal the parthenogenesis mechanism and an associated novel virus.</title>
        <authorList>
            <person name="Inwood S."/>
            <person name="Skelly J."/>
            <person name="Guhlin J."/>
            <person name="Harrop T."/>
            <person name="Goldson S."/>
            <person name="Dearden P."/>
        </authorList>
    </citation>
    <scope>NUCLEOTIDE SEQUENCE</scope>
    <source>
        <strain evidence="3">Lincoln</strain>
        <tissue evidence="3">Whole body</tissue>
    </source>
</reference>
<feature type="domain" description="STAS" evidence="2">
    <location>
        <begin position="82"/>
        <end position="224"/>
    </location>
</feature>
<name>A0AA39KNH6_MICHY</name>
<dbReference type="PROSITE" id="PS50801">
    <property type="entry name" value="STAS"/>
    <property type="match status" value="1"/>
</dbReference>
<dbReference type="EMBL" id="JAQQBR010001831">
    <property type="protein sequence ID" value="KAK0167847.1"/>
    <property type="molecule type" value="Genomic_DNA"/>
</dbReference>
<dbReference type="CDD" id="cd07042">
    <property type="entry name" value="STAS_SulP_like_sulfate_transporter"/>
    <property type="match status" value="1"/>
</dbReference>
<sequence length="231" mass="25934">MHVALKGMLMQAKQLSRFWKLSKLDGIVWIVTVLTVVLVSIDVGLLAGLITSLASILLLSIKPYVCLLEHIPNTDLYLDVSRYRGTAALKGIRIIHYSGGLNFANKSYFKSRIIKLVDVDPQKVLKIRAKKIKSAAYENKFHDNTNHDKLHTILIDMSALHYADPSGISLLHAIVKDYSSIDIAVYFAGCSVSIFDSILKYNEYAADEHQLKVFVTIHDAVTYALKEIMLR</sequence>
<dbReference type="Gene3D" id="3.30.750.24">
    <property type="entry name" value="STAS domain"/>
    <property type="match status" value="1"/>
</dbReference>
<dbReference type="GO" id="GO:0055085">
    <property type="term" value="P:transmembrane transport"/>
    <property type="evidence" value="ECO:0007669"/>
    <property type="project" value="InterPro"/>
</dbReference>
<evidence type="ECO:0000313" key="4">
    <source>
        <dbReference type="Proteomes" id="UP001168972"/>
    </source>
</evidence>
<comment type="caution">
    <text evidence="3">The sequence shown here is derived from an EMBL/GenBank/DDBJ whole genome shotgun (WGS) entry which is preliminary data.</text>
</comment>
<keyword evidence="1" id="KW-0812">Transmembrane</keyword>
<dbReference type="InterPro" id="IPR001902">
    <property type="entry name" value="SLC26A/SulP_fam"/>
</dbReference>
<keyword evidence="1" id="KW-0472">Membrane</keyword>
<feature type="transmembrane region" description="Helical" evidence="1">
    <location>
        <begin position="26"/>
        <end position="59"/>
    </location>
</feature>
<protein>
    <recommendedName>
        <fullName evidence="2">STAS domain-containing protein</fullName>
    </recommendedName>
</protein>
<dbReference type="GO" id="GO:0016020">
    <property type="term" value="C:membrane"/>
    <property type="evidence" value="ECO:0007669"/>
    <property type="project" value="InterPro"/>
</dbReference>